<proteinExistence type="predicted"/>
<protein>
    <recommendedName>
        <fullName evidence="3">ATPase BadF/BadG/BcrA/BcrD type domain-containing protein</fullName>
    </recommendedName>
</protein>
<feature type="non-terminal residue" evidence="2">
    <location>
        <position position="48"/>
    </location>
</feature>
<evidence type="ECO:0000313" key="2">
    <source>
        <dbReference type="EMBL" id="GAG07925.1"/>
    </source>
</evidence>
<feature type="region of interest" description="Disordered" evidence="1">
    <location>
        <begin position="27"/>
        <end position="48"/>
    </location>
</feature>
<gene>
    <name evidence="2" type="ORF">S01H1_46434</name>
</gene>
<accession>X0UQF1</accession>
<name>X0UQF1_9ZZZZ</name>
<dbReference type="EMBL" id="BARS01029735">
    <property type="protein sequence ID" value="GAG07925.1"/>
    <property type="molecule type" value="Genomic_DNA"/>
</dbReference>
<comment type="caution">
    <text evidence="2">The sequence shown here is derived from an EMBL/GenBank/DDBJ whole genome shotgun (WGS) entry which is preliminary data.</text>
</comment>
<dbReference type="InterPro" id="IPR043129">
    <property type="entry name" value="ATPase_NBD"/>
</dbReference>
<reference evidence="2" key="1">
    <citation type="journal article" date="2014" name="Front. Microbiol.">
        <title>High frequency of phylogenetically diverse reductive dehalogenase-homologous genes in deep subseafloor sedimentary metagenomes.</title>
        <authorList>
            <person name="Kawai M."/>
            <person name="Futagami T."/>
            <person name="Toyoda A."/>
            <person name="Takaki Y."/>
            <person name="Nishi S."/>
            <person name="Hori S."/>
            <person name="Arai W."/>
            <person name="Tsubouchi T."/>
            <person name="Morono Y."/>
            <person name="Uchiyama I."/>
            <person name="Ito T."/>
            <person name="Fujiyama A."/>
            <person name="Inagaki F."/>
            <person name="Takami H."/>
        </authorList>
    </citation>
    <scope>NUCLEOTIDE SEQUENCE</scope>
    <source>
        <strain evidence="2">Expedition CK06-06</strain>
    </source>
</reference>
<dbReference type="AlphaFoldDB" id="X0UQF1"/>
<sequence length="48" mass="4839">MKPRIVVGVDGGGTRTRVAVATEEGTVLGTGESGPGNYHDVGIDEVKG</sequence>
<organism evidence="2">
    <name type="scientific">marine sediment metagenome</name>
    <dbReference type="NCBI Taxonomy" id="412755"/>
    <lineage>
        <taxon>unclassified sequences</taxon>
        <taxon>metagenomes</taxon>
        <taxon>ecological metagenomes</taxon>
    </lineage>
</organism>
<evidence type="ECO:0008006" key="3">
    <source>
        <dbReference type="Google" id="ProtNLM"/>
    </source>
</evidence>
<dbReference type="Gene3D" id="3.30.420.40">
    <property type="match status" value="1"/>
</dbReference>
<evidence type="ECO:0000256" key="1">
    <source>
        <dbReference type="SAM" id="MobiDB-lite"/>
    </source>
</evidence>
<dbReference type="SUPFAM" id="SSF53067">
    <property type="entry name" value="Actin-like ATPase domain"/>
    <property type="match status" value="1"/>
</dbReference>